<keyword evidence="3" id="KW-1185">Reference proteome</keyword>
<dbReference type="EMBL" id="CAJOBG010092343">
    <property type="protein sequence ID" value="CAF4670085.1"/>
    <property type="molecule type" value="Genomic_DNA"/>
</dbReference>
<feature type="non-terminal residue" evidence="2">
    <location>
        <position position="29"/>
    </location>
</feature>
<dbReference type="AlphaFoldDB" id="A0A821GPG4"/>
<dbReference type="Proteomes" id="UP000663866">
    <property type="component" value="Unassembled WGS sequence"/>
</dbReference>
<accession>A0A821GPG4</accession>
<comment type="caution">
    <text evidence="2">The sequence shown here is derived from an EMBL/GenBank/DDBJ whole genome shotgun (WGS) entry which is preliminary data.</text>
</comment>
<evidence type="ECO:0000256" key="1">
    <source>
        <dbReference type="SAM" id="MobiDB-lite"/>
    </source>
</evidence>
<protein>
    <submittedName>
        <fullName evidence="2">Uncharacterized protein</fullName>
    </submittedName>
</protein>
<name>A0A821GPG4_9BILA</name>
<evidence type="ECO:0000313" key="3">
    <source>
        <dbReference type="Proteomes" id="UP000663866"/>
    </source>
</evidence>
<evidence type="ECO:0000313" key="2">
    <source>
        <dbReference type="EMBL" id="CAF4670085.1"/>
    </source>
</evidence>
<organism evidence="2 3">
    <name type="scientific">Rotaria magnacalcarata</name>
    <dbReference type="NCBI Taxonomy" id="392030"/>
    <lineage>
        <taxon>Eukaryota</taxon>
        <taxon>Metazoa</taxon>
        <taxon>Spiralia</taxon>
        <taxon>Gnathifera</taxon>
        <taxon>Rotifera</taxon>
        <taxon>Eurotatoria</taxon>
        <taxon>Bdelloidea</taxon>
        <taxon>Philodinida</taxon>
        <taxon>Philodinidae</taxon>
        <taxon>Rotaria</taxon>
    </lineage>
</organism>
<feature type="region of interest" description="Disordered" evidence="1">
    <location>
        <begin position="1"/>
        <end position="29"/>
    </location>
</feature>
<gene>
    <name evidence="2" type="ORF">OVN521_LOCUS47386</name>
</gene>
<reference evidence="2" key="1">
    <citation type="submission" date="2021-02" db="EMBL/GenBank/DDBJ databases">
        <authorList>
            <person name="Nowell W R."/>
        </authorList>
    </citation>
    <scope>NUCLEOTIDE SEQUENCE</scope>
</reference>
<proteinExistence type="predicted"/>
<sequence>MDAFQSPPTAHCHAPNPDLVPALQLKSDI</sequence>